<dbReference type="Gene3D" id="1.10.287.1700">
    <property type="match status" value="1"/>
</dbReference>
<keyword evidence="7" id="KW-1005">Bacterial flagellum biogenesis</keyword>
<dbReference type="BioCyc" id="JESP1508404:G14D9-10937-MONOMER"/>
<keyword evidence="10" id="KW-1006">Bacterial flagellum protein export</keyword>
<dbReference type="STRING" id="1508404.JMA_16820"/>
<dbReference type="GO" id="GO:0009288">
    <property type="term" value="C:bacterial-type flagellum"/>
    <property type="evidence" value="ECO:0007669"/>
    <property type="project" value="InterPro"/>
</dbReference>
<evidence type="ECO:0000256" key="10">
    <source>
        <dbReference type="ARBA" id="ARBA00023225"/>
    </source>
</evidence>
<dbReference type="KEGG" id="jeo:JMA_16820"/>
<keyword evidence="8" id="KW-0653">Protein transport</keyword>
<dbReference type="OrthoDB" id="2968361at2"/>
<evidence type="ECO:0000256" key="4">
    <source>
        <dbReference type="ARBA" id="ARBA00022448"/>
    </source>
</evidence>
<organism evidence="12 13">
    <name type="scientific">Jeotgalibacillus malaysiensis</name>
    <dbReference type="NCBI Taxonomy" id="1508404"/>
    <lineage>
        <taxon>Bacteria</taxon>
        <taxon>Bacillati</taxon>
        <taxon>Bacillota</taxon>
        <taxon>Bacilli</taxon>
        <taxon>Bacillales</taxon>
        <taxon>Caryophanaceae</taxon>
        <taxon>Jeotgalibacillus</taxon>
    </lineage>
</organism>
<comment type="subcellular location">
    <subcellularLocation>
        <location evidence="1">Cell membrane</location>
        <topology evidence="1">Peripheral membrane protein</topology>
        <orientation evidence="1">Cytoplasmic side</orientation>
    </subcellularLocation>
</comment>
<dbReference type="GO" id="GO:0006935">
    <property type="term" value="P:chemotaxis"/>
    <property type="evidence" value="ECO:0007669"/>
    <property type="project" value="UniProtKB-KW"/>
</dbReference>
<dbReference type="AlphaFoldDB" id="A0A0B5ASK8"/>
<evidence type="ECO:0000256" key="11">
    <source>
        <dbReference type="SAM" id="MobiDB-lite"/>
    </source>
</evidence>
<evidence type="ECO:0000256" key="2">
    <source>
        <dbReference type="ARBA" id="ARBA00010004"/>
    </source>
</evidence>
<dbReference type="HOGENOM" id="CLU_145228_0_0_9"/>
<dbReference type="NCBIfam" id="TIGR02473">
    <property type="entry name" value="flagell_FliJ"/>
    <property type="match status" value="1"/>
</dbReference>
<evidence type="ECO:0000256" key="8">
    <source>
        <dbReference type="ARBA" id="ARBA00022927"/>
    </source>
</evidence>
<sequence>MAYQYRFERVLTVKEREQKEAEDRYRDSVDSFEKMAQKLYELLKKKELMEDSQADQMKTGIPVQLLRHGQQFLTNIEKSISYQQKLVMDARTNMQRHEHRLMERNIEVKKYEKIREHDKKRYAAEQEQADREQMNELSIAQFMNRRNR</sequence>
<dbReference type="InterPro" id="IPR053716">
    <property type="entry name" value="Flag_assembly_chemotaxis_eff"/>
</dbReference>
<dbReference type="GO" id="GO:0015031">
    <property type="term" value="P:protein transport"/>
    <property type="evidence" value="ECO:0007669"/>
    <property type="project" value="UniProtKB-KW"/>
</dbReference>
<reference evidence="12 13" key="1">
    <citation type="submission" date="2014-08" db="EMBL/GenBank/DDBJ databases">
        <title>Complete genome of a marine bacteria Jeotgalibacillus malaysiensis.</title>
        <authorList>
            <person name="Yaakop A.S."/>
            <person name="Chan K.-G."/>
            <person name="Goh K.M."/>
        </authorList>
    </citation>
    <scope>NUCLEOTIDE SEQUENCE [LARGE SCALE GENOMIC DNA]</scope>
    <source>
        <strain evidence="12 13">D5</strain>
    </source>
</reference>
<evidence type="ECO:0000313" key="13">
    <source>
        <dbReference type="Proteomes" id="UP000031449"/>
    </source>
</evidence>
<evidence type="ECO:0000256" key="7">
    <source>
        <dbReference type="ARBA" id="ARBA00022795"/>
    </source>
</evidence>
<dbReference type="GO" id="GO:0005886">
    <property type="term" value="C:plasma membrane"/>
    <property type="evidence" value="ECO:0007669"/>
    <property type="project" value="UniProtKB-SubCell"/>
</dbReference>
<dbReference type="GO" id="GO:0044781">
    <property type="term" value="P:bacterial-type flagellum organization"/>
    <property type="evidence" value="ECO:0007669"/>
    <property type="project" value="UniProtKB-KW"/>
</dbReference>
<feature type="region of interest" description="Disordered" evidence="11">
    <location>
        <begin position="120"/>
        <end position="148"/>
    </location>
</feature>
<evidence type="ECO:0000256" key="3">
    <source>
        <dbReference type="ARBA" id="ARBA00020392"/>
    </source>
</evidence>
<dbReference type="Proteomes" id="UP000031449">
    <property type="component" value="Chromosome"/>
</dbReference>
<keyword evidence="4" id="KW-0813">Transport</keyword>
<feature type="compositionally biased region" description="Basic and acidic residues" evidence="11">
    <location>
        <begin position="120"/>
        <end position="134"/>
    </location>
</feature>
<keyword evidence="5" id="KW-1003">Cell membrane</keyword>
<dbReference type="EMBL" id="CP009416">
    <property type="protein sequence ID" value="AJD90999.1"/>
    <property type="molecule type" value="Genomic_DNA"/>
</dbReference>
<proteinExistence type="inferred from homology"/>
<keyword evidence="13" id="KW-1185">Reference proteome</keyword>
<dbReference type="GO" id="GO:0071973">
    <property type="term" value="P:bacterial-type flagellum-dependent cell motility"/>
    <property type="evidence" value="ECO:0007669"/>
    <property type="project" value="InterPro"/>
</dbReference>
<evidence type="ECO:0000313" key="12">
    <source>
        <dbReference type="EMBL" id="AJD90999.1"/>
    </source>
</evidence>
<keyword evidence="6" id="KW-0145">Chemotaxis</keyword>
<evidence type="ECO:0000256" key="5">
    <source>
        <dbReference type="ARBA" id="ARBA00022475"/>
    </source>
</evidence>
<keyword evidence="9" id="KW-0472">Membrane</keyword>
<evidence type="ECO:0000256" key="9">
    <source>
        <dbReference type="ARBA" id="ARBA00023136"/>
    </source>
</evidence>
<comment type="similarity">
    <text evidence="2">Belongs to the FliJ family.</text>
</comment>
<evidence type="ECO:0000256" key="1">
    <source>
        <dbReference type="ARBA" id="ARBA00004413"/>
    </source>
</evidence>
<gene>
    <name evidence="12" type="ORF">JMA_16820</name>
</gene>
<dbReference type="InterPro" id="IPR012823">
    <property type="entry name" value="Flagell_FliJ"/>
</dbReference>
<dbReference type="Pfam" id="PF02050">
    <property type="entry name" value="FliJ"/>
    <property type="match status" value="1"/>
</dbReference>
<name>A0A0B5ASK8_9BACL</name>
<accession>A0A0B5ASK8</accession>
<protein>
    <recommendedName>
        <fullName evidence="3">Flagellar FliJ protein</fullName>
    </recommendedName>
</protein>
<evidence type="ECO:0000256" key="6">
    <source>
        <dbReference type="ARBA" id="ARBA00022500"/>
    </source>
</evidence>